<dbReference type="GO" id="GO:0035925">
    <property type="term" value="F:mRNA 3'-UTR AU-rich region binding"/>
    <property type="evidence" value="ECO:0007669"/>
    <property type="project" value="TreeGrafter"/>
</dbReference>
<protein>
    <recommendedName>
        <fullName evidence="3">Enoyl reductase (ER) domain-containing protein</fullName>
    </recommendedName>
</protein>
<keyword evidence="1" id="KW-0521">NADP</keyword>
<dbReference type="InterPro" id="IPR020843">
    <property type="entry name" value="ER"/>
</dbReference>
<reference evidence="4" key="1">
    <citation type="submission" date="2021-02" db="EMBL/GenBank/DDBJ databases">
        <authorList>
            <person name="Nowell W R."/>
        </authorList>
    </citation>
    <scope>NUCLEOTIDE SEQUENCE</scope>
</reference>
<dbReference type="InterPro" id="IPR013149">
    <property type="entry name" value="ADH-like_C"/>
</dbReference>
<name>A0A8S2EST5_9BILA</name>
<evidence type="ECO:0000313" key="4">
    <source>
        <dbReference type="EMBL" id="CAF1245849.1"/>
    </source>
</evidence>
<dbReference type="GO" id="GO:0005829">
    <property type="term" value="C:cytosol"/>
    <property type="evidence" value="ECO:0007669"/>
    <property type="project" value="TreeGrafter"/>
</dbReference>
<dbReference type="AlphaFoldDB" id="A0A8S2EST5"/>
<accession>A0A8S2EST5</accession>
<dbReference type="Proteomes" id="UP000677228">
    <property type="component" value="Unassembled WGS sequence"/>
</dbReference>
<dbReference type="Pfam" id="PF08240">
    <property type="entry name" value="ADH_N"/>
    <property type="match status" value="1"/>
</dbReference>
<organism evidence="4 6">
    <name type="scientific">Didymodactylos carnosus</name>
    <dbReference type="NCBI Taxonomy" id="1234261"/>
    <lineage>
        <taxon>Eukaryota</taxon>
        <taxon>Metazoa</taxon>
        <taxon>Spiralia</taxon>
        <taxon>Gnathifera</taxon>
        <taxon>Rotifera</taxon>
        <taxon>Eurotatoria</taxon>
        <taxon>Bdelloidea</taxon>
        <taxon>Philodinida</taxon>
        <taxon>Philodinidae</taxon>
        <taxon>Didymodactylos</taxon>
    </lineage>
</organism>
<sequence length="349" mass="37984">MSVNNLPKKQKCLSWVTTGSQPFKFTDSAPVVQSNDLSEKELLIQNYVAGINPADWKMAEHNLLQIELPSVTGHDISGKVVAVGNSVKEFKAGDEIFGMLSLIAAGAFQQYCVANEDYIVKKPSGITHEQAGSLGVAFLSALDGLQHVSNKINGATVFIPGGSGGVGHFIVQICKIWGAKTIITSASKDDGIKLLKETYKCDHVLNHCKSNVVDEVKKLTQDRGADIVYDATYLSSSFEKSIQCTAENGGTWIVLGDFARQGSVEAEAVKKRHAKLIHAGLSKYTFNPEYESKAKDFFQQGLKKAADWIVSGQLKPHISEIVQLEEVPQALEKLKKRQTGPGKMVAKIH</sequence>
<evidence type="ECO:0000256" key="2">
    <source>
        <dbReference type="ARBA" id="ARBA00023002"/>
    </source>
</evidence>
<dbReference type="SMART" id="SM00829">
    <property type="entry name" value="PKS_ER"/>
    <property type="match status" value="1"/>
</dbReference>
<dbReference type="InterPro" id="IPR013154">
    <property type="entry name" value="ADH-like_N"/>
</dbReference>
<feature type="domain" description="Enoyl reductase (ER)" evidence="3">
    <location>
        <begin position="19"/>
        <end position="346"/>
    </location>
</feature>
<evidence type="ECO:0000259" key="3">
    <source>
        <dbReference type="SMART" id="SM00829"/>
    </source>
</evidence>
<evidence type="ECO:0000313" key="5">
    <source>
        <dbReference type="EMBL" id="CAF4053496.1"/>
    </source>
</evidence>
<dbReference type="InterPro" id="IPR036291">
    <property type="entry name" value="NAD(P)-bd_dom_sf"/>
</dbReference>
<dbReference type="CDD" id="cd08267">
    <property type="entry name" value="MDR1"/>
    <property type="match status" value="1"/>
</dbReference>
<dbReference type="PANTHER" id="PTHR48106:SF7">
    <property type="entry name" value="DEHYDROGENASE, ZINC-CONTAINING, PUTATIVE (AFU_ORTHOLOGUE AFUA_5G10220)-RELATED"/>
    <property type="match status" value="1"/>
</dbReference>
<keyword evidence="2" id="KW-0560">Oxidoreductase</keyword>
<dbReference type="EMBL" id="CAJOBA010038010">
    <property type="protein sequence ID" value="CAF4053496.1"/>
    <property type="molecule type" value="Genomic_DNA"/>
</dbReference>
<gene>
    <name evidence="4" type="ORF">OVA965_LOCUS26043</name>
    <name evidence="5" type="ORF">TMI583_LOCUS26780</name>
</gene>
<dbReference type="Gene3D" id="3.40.50.720">
    <property type="entry name" value="NAD(P)-binding Rossmann-like Domain"/>
    <property type="match status" value="1"/>
</dbReference>
<dbReference type="PANTHER" id="PTHR48106">
    <property type="entry name" value="QUINONE OXIDOREDUCTASE PIG3-RELATED"/>
    <property type="match status" value="1"/>
</dbReference>
<dbReference type="Pfam" id="PF00107">
    <property type="entry name" value="ADH_zinc_N"/>
    <property type="match status" value="1"/>
</dbReference>
<comment type="caution">
    <text evidence="4">The sequence shown here is derived from an EMBL/GenBank/DDBJ whole genome shotgun (WGS) entry which is preliminary data.</text>
</comment>
<evidence type="ECO:0000313" key="6">
    <source>
        <dbReference type="Proteomes" id="UP000677228"/>
    </source>
</evidence>
<dbReference type="Proteomes" id="UP000682733">
    <property type="component" value="Unassembled WGS sequence"/>
</dbReference>
<dbReference type="EMBL" id="CAJNOK010016458">
    <property type="protein sequence ID" value="CAF1245849.1"/>
    <property type="molecule type" value="Genomic_DNA"/>
</dbReference>
<evidence type="ECO:0000256" key="1">
    <source>
        <dbReference type="ARBA" id="ARBA00022857"/>
    </source>
</evidence>
<dbReference type="InterPro" id="IPR011032">
    <property type="entry name" value="GroES-like_sf"/>
</dbReference>
<dbReference type="SUPFAM" id="SSF51735">
    <property type="entry name" value="NAD(P)-binding Rossmann-fold domains"/>
    <property type="match status" value="1"/>
</dbReference>
<dbReference type="Gene3D" id="3.90.180.10">
    <property type="entry name" value="Medium-chain alcohol dehydrogenases, catalytic domain"/>
    <property type="match status" value="1"/>
</dbReference>
<dbReference type="GO" id="GO:0003960">
    <property type="term" value="F:quinone reductase (NADPH) activity"/>
    <property type="evidence" value="ECO:0007669"/>
    <property type="project" value="TreeGrafter"/>
</dbReference>
<dbReference type="GO" id="GO:0070402">
    <property type="term" value="F:NADPH binding"/>
    <property type="evidence" value="ECO:0007669"/>
    <property type="project" value="TreeGrafter"/>
</dbReference>
<dbReference type="SUPFAM" id="SSF50129">
    <property type="entry name" value="GroES-like"/>
    <property type="match status" value="1"/>
</dbReference>
<proteinExistence type="predicted"/>